<dbReference type="CDD" id="cd01185">
    <property type="entry name" value="INTN1_C_like"/>
    <property type="match status" value="1"/>
</dbReference>
<keyword evidence="4" id="KW-0233">DNA recombination</keyword>
<evidence type="ECO:0000313" key="8">
    <source>
        <dbReference type="EMBL" id="MBC5644207.1"/>
    </source>
</evidence>
<dbReference type="InterPro" id="IPR025269">
    <property type="entry name" value="SAM-like_dom"/>
</dbReference>
<feature type="domain" description="Core-binding (CB)" evidence="7">
    <location>
        <begin position="117"/>
        <end position="204"/>
    </location>
</feature>
<dbReference type="InterPro" id="IPR044068">
    <property type="entry name" value="CB"/>
</dbReference>
<dbReference type="PROSITE" id="PS51900">
    <property type="entry name" value="CB"/>
    <property type="match status" value="1"/>
</dbReference>
<comment type="similarity">
    <text evidence="1">Belongs to the 'phage' integrase family.</text>
</comment>
<dbReference type="InterPro" id="IPR013762">
    <property type="entry name" value="Integrase-like_cat_sf"/>
</dbReference>
<evidence type="ECO:0000259" key="6">
    <source>
        <dbReference type="PROSITE" id="PS51898"/>
    </source>
</evidence>
<keyword evidence="9" id="KW-1185">Reference proteome</keyword>
<evidence type="ECO:0000313" key="9">
    <source>
        <dbReference type="Proteomes" id="UP000644010"/>
    </source>
</evidence>
<dbReference type="Pfam" id="PF00589">
    <property type="entry name" value="Phage_integrase"/>
    <property type="match status" value="1"/>
</dbReference>
<reference evidence="8 9" key="1">
    <citation type="submission" date="2020-08" db="EMBL/GenBank/DDBJ databases">
        <title>Genome public.</title>
        <authorList>
            <person name="Liu C."/>
            <person name="Sun Q."/>
        </authorList>
    </citation>
    <scope>NUCLEOTIDE SEQUENCE [LARGE SCALE GENOMIC DNA]</scope>
    <source>
        <strain evidence="8 9">BX2</strain>
    </source>
</reference>
<evidence type="ECO:0000256" key="2">
    <source>
        <dbReference type="ARBA" id="ARBA00022908"/>
    </source>
</evidence>
<evidence type="ECO:0000256" key="3">
    <source>
        <dbReference type="ARBA" id="ARBA00023125"/>
    </source>
</evidence>
<dbReference type="Pfam" id="PF13102">
    <property type="entry name" value="Phage_int_SAM_5"/>
    <property type="match status" value="1"/>
</dbReference>
<dbReference type="EMBL" id="JACOOI010000016">
    <property type="protein sequence ID" value="MBC5644207.1"/>
    <property type="molecule type" value="Genomic_DNA"/>
</dbReference>
<protein>
    <submittedName>
        <fullName evidence="8">Site-specific integrase</fullName>
    </submittedName>
</protein>
<dbReference type="SUPFAM" id="SSF56349">
    <property type="entry name" value="DNA breaking-rejoining enzymes"/>
    <property type="match status" value="1"/>
</dbReference>
<sequence>MIKRSITFDLEKRKKDGVLIVKNVPIRCCITFNRQRITMFTGHRIDADKFIQAKGMVKNGCYNEMGFSSSEINYDIEEMRSTLQEIFRKFEITNEMPTTDQIKEKYKIATGKQQAQEEKAGLFDRYKEFIDTIGRQNAWSDSSFYKHNSVMHLLQQYNPDLEFDNLDEEELQNILEFMRVEKNIRNTTLNKYLRFIKQFLSWAELKGYLKNADYKRYKPKLKGANFELKKVIYLTWEELIKLYTMEIPNIRLEQTRDVFCFCCFTGLRYSDVYNLKKIDIKDAKLNIITIKDVDNISIELNKYSRAILEKYKDIELKKGKALPVLSNQKYNDNLKELGQLAELNEEMTEVWYVGNKRMERVVKKYEVLTTHVARKTFVVNALTMGIPPQVIMRWTGHNDIKAMKPYTKIVDKLKEQEMKKFDEM</sequence>
<dbReference type="PROSITE" id="PS51898">
    <property type="entry name" value="TYR_RECOMBINASE"/>
    <property type="match status" value="1"/>
</dbReference>
<dbReference type="InterPro" id="IPR035386">
    <property type="entry name" value="Arm-DNA-bind_5"/>
</dbReference>
<evidence type="ECO:0000259" key="7">
    <source>
        <dbReference type="PROSITE" id="PS51900"/>
    </source>
</evidence>
<evidence type="ECO:0000256" key="5">
    <source>
        <dbReference type="PROSITE-ProRule" id="PRU01248"/>
    </source>
</evidence>
<dbReference type="PANTHER" id="PTHR30349">
    <property type="entry name" value="PHAGE INTEGRASE-RELATED"/>
    <property type="match status" value="1"/>
</dbReference>
<accession>A0ABR7E381</accession>
<name>A0ABR7E381_9BACT</name>
<dbReference type="RefSeq" id="WP_186960110.1">
    <property type="nucleotide sequence ID" value="NZ_JACOOI010000016.1"/>
</dbReference>
<organism evidence="8 9">
    <name type="scientific">Parabacteroides segnis</name>
    <dbReference type="NCBI Taxonomy" id="2763058"/>
    <lineage>
        <taxon>Bacteria</taxon>
        <taxon>Pseudomonadati</taxon>
        <taxon>Bacteroidota</taxon>
        <taxon>Bacteroidia</taxon>
        <taxon>Bacteroidales</taxon>
        <taxon>Tannerellaceae</taxon>
        <taxon>Parabacteroides</taxon>
    </lineage>
</organism>
<feature type="domain" description="Tyr recombinase" evidence="6">
    <location>
        <begin position="229"/>
        <end position="419"/>
    </location>
</feature>
<comment type="caution">
    <text evidence="8">The sequence shown here is derived from an EMBL/GenBank/DDBJ whole genome shotgun (WGS) entry which is preliminary data.</text>
</comment>
<keyword evidence="3 5" id="KW-0238">DNA-binding</keyword>
<dbReference type="Pfam" id="PF17293">
    <property type="entry name" value="Arm-DNA-bind_5"/>
    <property type="match status" value="1"/>
</dbReference>
<dbReference type="InterPro" id="IPR010998">
    <property type="entry name" value="Integrase_recombinase_N"/>
</dbReference>
<keyword evidence="2" id="KW-0229">DNA integration</keyword>
<dbReference type="InterPro" id="IPR050090">
    <property type="entry name" value="Tyrosine_recombinase_XerCD"/>
</dbReference>
<evidence type="ECO:0000256" key="1">
    <source>
        <dbReference type="ARBA" id="ARBA00008857"/>
    </source>
</evidence>
<dbReference type="InterPro" id="IPR002104">
    <property type="entry name" value="Integrase_catalytic"/>
</dbReference>
<dbReference type="Gene3D" id="1.10.443.10">
    <property type="entry name" value="Intergrase catalytic core"/>
    <property type="match status" value="1"/>
</dbReference>
<dbReference type="Proteomes" id="UP000644010">
    <property type="component" value="Unassembled WGS sequence"/>
</dbReference>
<proteinExistence type="inferred from homology"/>
<dbReference type="InterPro" id="IPR011010">
    <property type="entry name" value="DNA_brk_join_enz"/>
</dbReference>
<evidence type="ECO:0000256" key="4">
    <source>
        <dbReference type="ARBA" id="ARBA00023172"/>
    </source>
</evidence>
<dbReference type="PANTHER" id="PTHR30349:SF64">
    <property type="entry name" value="PROPHAGE INTEGRASE INTD-RELATED"/>
    <property type="match status" value="1"/>
</dbReference>
<gene>
    <name evidence="8" type="ORF">H8S77_15090</name>
</gene>
<dbReference type="Gene3D" id="1.10.150.130">
    <property type="match status" value="1"/>
</dbReference>